<dbReference type="Proteomes" id="UP000324091">
    <property type="component" value="Chromosome 12"/>
</dbReference>
<gene>
    <name evidence="1" type="ORF">D4764_12G0010760</name>
</gene>
<organism evidence="1 2">
    <name type="scientific">Takifugu flavidus</name>
    <name type="common">sansaifugu</name>
    <dbReference type="NCBI Taxonomy" id="433684"/>
    <lineage>
        <taxon>Eukaryota</taxon>
        <taxon>Metazoa</taxon>
        <taxon>Chordata</taxon>
        <taxon>Craniata</taxon>
        <taxon>Vertebrata</taxon>
        <taxon>Euteleostomi</taxon>
        <taxon>Actinopterygii</taxon>
        <taxon>Neopterygii</taxon>
        <taxon>Teleostei</taxon>
        <taxon>Neoteleostei</taxon>
        <taxon>Acanthomorphata</taxon>
        <taxon>Eupercaria</taxon>
        <taxon>Tetraodontiformes</taxon>
        <taxon>Tetradontoidea</taxon>
        <taxon>Tetraodontidae</taxon>
        <taxon>Takifugu</taxon>
    </lineage>
</organism>
<evidence type="ECO:0000313" key="1">
    <source>
        <dbReference type="EMBL" id="TWW77686.1"/>
    </source>
</evidence>
<name>A0A5C6PEX7_9TELE</name>
<reference evidence="1 2" key="1">
    <citation type="submission" date="2019-04" db="EMBL/GenBank/DDBJ databases">
        <title>Chromosome genome assembly for Takifugu flavidus.</title>
        <authorList>
            <person name="Xiao S."/>
        </authorList>
    </citation>
    <scope>NUCLEOTIDE SEQUENCE [LARGE SCALE GENOMIC DNA]</scope>
    <source>
        <strain evidence="1">HTHZ2018</strain>
        <tissue evidence="1">Muscle</tissue>
    </source>
</reference>
<comment type="caution">
    <text evidence="1">The sequence shown here is derived from an EMBL/GenBank/DDBJ whole genome shotgun (WGS) entry which is preliminary data.</text>
</comment>
<dbReference type="AlphaFoldDB" id="A0A5C6PEX7"/>
<evidence type="ECO:0000313" key="2">
    <source>
        <dbReference type="Proteomes" id="UP000324091"/>
    </source>
</evidence>
<dbReference type="EMBL" id="RHFK02000004">
    <property type="protein sequence ID" value="TWW77686.1"/>
    <property type="molecule type" value="Genomic_DNA"/>
</dbReference>
<keyword evidence="2" id="KW-1185">Reference proteome</keyword>
<accession>A0A5C6PEX7</accession>
<protein>
    <submittedName>
        <fullName evidence="1">Uncharacterized protein</fullName>
    </submittedName>
</protein>
<sequence>MTITGSGIAATTGTNHLAATAPVSRLNNGVKEHGPLGLNVPCLPWDMVKALPEVSVRHPSPPSAPPHHQVMIS</sequence>
<proteinExistence type="predicted"/>